<comment type="caution">
    <text evidence="2">The sequence shown here is derived from an EMBL/GenBank/DDBJ whole genome shotgun (WGS) entry which is preliminary data.</text>
</comment>
<dbReference type="EMBL" id="SJPT01000015">
    <property type="protein sequence ID" value="TWU17132.1"/>
    <property type="molecule type" value="Genomic_DNA"/>
</dbReference>
<organism evidence="2 3">
    <name type="scientific">Novipirellula galeiformis</name>
    <dbReference type="NCBI Taxonomy" id="2528004"/>
    <lineage>
        <taxon>Bacteria</taxon>
        <taxon>Pseudomonadati</taxon>
        <taxon>Planctomycetota</taxon>
        <taxon>Planctomycetia</taxon>
        <taxon>Pirellulales</taxon>
        <taxon>Pirellulaceae</taxon>
        <taxon>Novipirellula</taxon>
    </lineage>
</organism>
<dbReference type="Gene3D" id="1.10.510.10">
    <property type="entry name" value="Transferase(Phosphotransferase) domain 1"/>
    <property type="match status" value="1"/>
</dbReference>
<dbReference type="InterPro" id="IPR011009">
    <property type="entry name" value="Kinase-like_dom_sf"/>
</dbReference>
<evidence type="ECO:0008006" key="4">
    <source>
        <dbReference type="Google" id="ProtNLM"/>
    </source>
</evidence>
<gene>
    <name evidence="2" type="ORF">Pla52o_54710</name>
</gene>
<dbReference type="SUPFAM" id="SSF56112">
    <property type="entry name" value="Protein kinase-like (PK-like)"/>
    <property type="match status" value="1"/>
</dbReference>
<protein>
    <recommendedName>
        <fullName evidence="4">Protein kinase domain-containing protein</fullName>
    </recommendedName>
</protein>
<keyword evidence="3" id="KW-1185">Reference proteome</keyword>
<evidence type="ECO:0000313" key="3">
    <source>
        <dbReference type="Proteomes" id="UP000316304"/>
    </source>
</evidence>
<dbReference type="OrthoDB" id="9813021at2"/>
<dbReference type="AlphaFoldDB" id="A0A5C6BZ68"/>
<evidence type="ECO:0000256" key="1">
    <source>
        <dbReference type="SAM" id="MobiDB-lite"/>
    </source>
</evidence>
<dbReference type="RefSeq" id="WP_146597372.1">
    <property type="nucleotide sequence ID" value="NZ_SJPT01000015.1"/>
</dbReference>
<name>A0A5C6BZ68_9BACT</name>
<proteinExistence type="predicted"/>
<reference evidence="2 3" key="1">
    <citation type="submission" date="2019-02" db="EMBL/GenBank/DDBJ databases">
        <title>Deep-cultivation of Planctomycetes and their phenomic and genomic characterization uncovers novel biology.</title>
        <authorList>
            <person name="Wiegand S."/>
            <person name="Jogler M."/>
            <person name="Boedeker C."/>
            <person name="Pinto D."/>
            <person name="Vollmers J."/>
            <person name="Rivas-Marin E."/>
            <person name="Kohn T."/>
            <person name="Peeters S.H."/>
            <person name="Heuer A."/>
            <person name="Rast P."/>
            <person name="Oberbeckmann S."/>
            <person name="Bunk B."/>
            <person name="Jeske O."/>
            <person name="Meyerdierks A."/>
            <person name="Storesund J.E."/>
            <person name="Kallscheuer N."/>
            <person name="Luecker S."/>
            <person name="Lage O.M."/>
            <person name="Pohl T."/>
            <person name="Merkel B.J."/>
            <person name="Hornburger P."/>
            <person name="Mueller R.-W."/>
            <person name="Bruemmer F."/>
            <person name="Labrenz M."/>
            <person name="Spormann A.M."/>
            <person name="Op Den Camp H."/>
            <person name="Overmann J."/>
            <person name="Amann R."/>
            <person name="Jetten M.S.M."/>
            <person name="Mascher T."/>
            <person name="Medema M.H."/>
            <person name="Devos D.P."/>
            <person name="Kaster A.-K."/>
            <person name="Ovreas L."/>
            <person name="Rohde M."/>
            <person name="Galperin M.Y."/>
            <person name="Jogler C."/>
        </authorList>
    </citation>
    <scope>NUCLEOTIDE SEQUENCE [LARGE SCALE GENOMIC DNA]</scope>
    <source>
        <strain evidence="2 3">Pla52o</strain>
    </source>
</reference>
<sequence>MNNDHCEDLTGESGVFKTDHPAACPPLDVDPNAGDTLRACIETAGTLSIADAITVVDQLAADLDVLHDQGKCRGCIQPANILVREDGTATLIQTEAARLSRSPQIDGGEAASADLGSAEGVPGQQNDFYGLGCTLYFMVTGRDLDASDASDAGESDPANRCIATHAQGEMSDAFSNAAGSLLQRLLANPGQGGYASIADLRLDIRRLGLMDAETCRSAIPQLDLGLEFSPPDPMVMNVSAVNASAVNVSEGGAAEVTAPRGGDFATSIGGAPSNRGVAGNEAAVEVALEHSEPPPVNRTWMIALGAAIVALVAAGLSR</sequence>
<dbReference type="Proteomes" id="UP000316304">
    <property type="component" value="Unassembled WGS sequence"/>
</dbReference>
<evidence type="ECO:0000313" key="2">
    <source>
        <dbReference type="EMBL" id="TWU17132.1"/>
    </source>
</evidence>
<feature type="region of interest" description="Disordered" evidence="1">
    <location>
        <begin position="100"/>
        <end position="119"/>
    </location>
</feature>
<accession>A0A5C6BZ68</accession>